<feature type="compositionally biased region" description="Low complexity" evidence="1">
    <location>
        <begin position="275"/>
        <end position="290"/>
    </location>
</feature>
<evidence type="ECO:0000313" key="2">
    <source>
        <dbReference type="EMBL" id="MDQ1123583.1"/>
    </source>
</evidence>
<evidence type="ECO:0000313" key="3">
    <source>
        <dbReference type="Proteomes" id="UP001226691"/>
    </source>
</evidence>
<proteinExistence type="predicted"/>
<dbReference type="RefSeq" id="WP_307483338.1">
    <property type="nucleotide sequence ID" value="NZ_JAUTBF010000001.1"/>
</dbReference>
<comment type="caution">
    <text evidence="2">The sequence shown here is derived from an EMBL/GenBank/DDBJ whole genome shotgun (WGS) entry which is preliminary data.</text>
</comment>
<keyword evidence="3" id="KW-1185">Reference proteome</keyword>
<accession>A0ABU0TV84</accession>
<sequence>MTGTWEQRLIDFAERGPSWDLPHRQTLLEGLQSLRQVLQKVADDPGLLGESGRAATASFAKTAGKLNDQITYVQVHLPLKLHFANLARENARESLASLPPGEMSPQQQALVRGAAVGSMFVLGPWAFVAGEGASLAINNHLAGQREAAAKAAMERHSAEIDEAKLDAPPEFDPETEWDTTTEPPSGGDGGGTAGGGDSGRSFERYPDWNVSPVPTSPGSGGDGGTQLPSGQTPEGIGTLPGHPGPYGPYPDGVPGLPGKPPIDLGNLSPAPTPDGPISGSPTLPGGIPSLPGGGGGLVGTPGGPGAGIGSGLAAGLVAGGGGALALGRVGNPAAGAGAGLFGRPAGGAATGGGARTGGLLGRSAASGLGARGVGGLGGVGAGSGSGSSAARGAGTRGGIGSGGAAGTAGGGRPGASAAAGGARGAAADGGRGRATAGGARAAAGATRGAGGSARVGGIGGSGSRSEREDEKARGLGGPIAPRMEDDAEVGPRSENAQAGGRESSEGDGDDV</sequence>
<organism evidence="2 3">
    <name type="scientific">Microbacterium trichothecenolyticum</name>
    <name type="common">Aureobacterium trichothecenolyticum</name>
    <dbReference type="NCBI Taxonomy" id="69370"/>
    <lineage>
        <taxon>Bacteria</taxon>
        <taxon>Bacillati</taxon>
        <taxon>Actinomycetota</taxon>
        <taxon>Actinomycetes</taxon>
        <taxon>Micrococcales</taxon>
        <taxon>Microbacteriaceae</taxon>
        <taxon>Microbacterium</taxon>
    </lineage>
</organism>
<feature type="compositionally biased region" description="Basic and acidic residues" evidence="1">
    <location>
        <begin position="152"/>
        <end position="167"/>
    </location>
</feature>
<evidence type="ECO:0000256" key="1">
    <source>
        <dbReference type="SAM" id="MobiDB-lite"/>
    </source>
</evidence>
<feature type="compositionally biased region" description="Low complexity" evidence="1">
    <location>
        <begin position="430"/>
        <end position="446"/>
    </location>
</feature>
<feature type="compositionally biased region" description="Gly residues" evidence="1">
    <location>
        <begin position="186"/>
        <end position="198"/>
    </location>
</feature>
<protein>
    <recommendedName>
        <fullName evidence="4">PPE family protein</fullName>
    </recommendedName>
</protein>
<feature type="compositionally biased region" description="Gly residues" evidence="1">
    <location>
        <begin position="403"/>
        <end position="413"/>
    </location>
</feature>
<feature type="compositionally biased region" description="Basic and acidic residues" evidence="1">
    <location>
        <begin position="464"/>
        <end position="473"/>
    </location>
</feature>
<feature type="region of interest" description="Disordered" evidence="1">
    <location>
        <begin position="403"/>
        <end position="511"/>
    </location>
</feature>
<dbReference type="EMBL" id="JAUTBF010000001">
    <property type="protein sequence ID" value="MDQ1123583.1"/>
    <property type="molecule type" value="Genomic_DNA"/>
</dbReference>
<evidence type="ECO:0008006" key="4">
    <source>
        <dbReference type="Google" id="ProtNLM"/>
    </source>
</evidence>
<dbReference type="Proteomes" id="UP001226691">
    <property type="component" value="Unassembled WGS sequence"/>
</dbReference>
<feature type="compositionally biased region" description="Gly residues" evidence="1">
    <location>
        <begin position="291"/>
        <end position="302"/>
    </location>
</feature>
<feature type="compositionally biased region" description="Low complexity" evidence="1">
    <location>
        <begin position="225"/>
        <end position="241"/>
    </location>
</feature>
<name>A0ABU0TV84_MICTR</name>
<gene>
    <name evidence="2" type="ORF">QE412_002156</name>
</gene>
<feature type="compositionally biased region" description="Gly residues" evidence="1">
    <location>
        <begin position="447"/>
        <end position="462"/>
    </location>
</feature>
<reference evidence="2 3" key="1">
    <citation type="submission" date="2023-07" db="EMBL/GenBank/DDBJ databases">
        <title>Functional and genomic diversity of the sorghum phyllosphere microbiome.</title>
        <authorList>
            <person name="Shade A."/>
        </authorList>
    </citation>
    <scope>NUCLEOTIDE SEQUENCE [LARGE SCALE GENOMIC DNA]</scope>
    <source>
        <strain evidence="2 3">SORGH_AS_1207</strain>
    </source>
</reference>
<feature type="region of interest" description="Disordered" evidence="1">
    <location>
        <begin position="148"/>
        <end position="302"/>
    </location>
</feature>
<feature type="compositionally biased region" description="Acidic residues" evidence="1">
    <location>
        <begin position="169"/>
        <end position="179"/>
    </location>
</feature>